<dbReference type="Proteomes" id="UP000273158">
    <property type="component" value="Unassembled WGS sequence"/>
</dbReference>
<feature type="domain" description="VTC" evidence="2">
    <location>
        <begin position="24"/>
        <end position="232"/>
    </location>
</feature>
<dbReference type="OrthoDB" id="148766at2"/>
<name>A0A498CBP2_9MICO</name>
<keyword evidence="4" id="KW-1185">Reference proteome</keyword>
<accession>A0A498CBP2</accession>
<sequence>MIALDRFDAVSLEEIVAEASLLTRVDRKYVVPRADLAAVLAGLDEGTRVLEIDGARDFAYESVYFDTPDLLSFRMAAQQRRRRFKLRTRSYLDTGSSYLEIKTRGARGTTVKERDEYDPRRRGELTPDARDDVADALATIGVASERADELDATLMTRYRRATLLAPDGAGRATIDTELEWIEADGHGFTLPRLAIVETKSGSSASAVDRLLWRSGHRPATVSKYATGLAALHPELPRNRWARLLRGPFSDFQDAHRPVHARRTTVTAPTSPMAAARTLPIPTRIEDAACSDAA</sequence>
<dbReference type="Pfam" id="PF09359">
    <property type="entry name" value="VTC"/>
    <property type="match status" value="1"/>
</dbReference>
<dbReference type="Gene3D" id="3.20.100.30">
    <property type="entry name" value="VTC, catalytic tunnel domain"/>
    <property type="match status" value="1"/>
</dbReference>
<dbReference type="CDD" id="cd07750">
    <property type="entry name" value="PolyPPase_VTC_like"/>
    <property type="match status" value="1"/>
</dbReference>
<evidence type="ECO:0000256" key="1">
    <source>
        <dbReference type="SAM" id="MobiDB-lite"/>
    </source>
</evidence>
<dbReference type="InterPro" id="IPR018966">
    <property type="entry name" value="VTC_domain"/>
</dbReference>
<dbReference type="AlphaFoldDB" id="A0A498CBP2"/>
<dbReference type="GO" id="GO:0006799">
    <property type="term" value="P:polyphosphate biosynthetic process"/>
    <property type="evidence" value="ECO:0007669"/>
    <property type="project" value="UniProtKB-ARBA"/>
</dbReference>
<dbReference type="RefSeq" id="WP_121057315.1">
    <property type="nucleotide sequence ID" value="NZ_RCDB01000001.1"/>
</dbReference>
<protein>
    <submittedName>
        <fullName evidence="3">VTC domain-containing protein</fullName>
    </submittedName>
</protein>
<reference evidence="3 4" key="1">
    <citation type="journal article" date="2015" name="Stand. Genomic Sci.">
        <title>Genomic Encyclopedia of Bacterial and Archaeal Type Strains, Phase III: the genomes of soil and plant-associated and newly described type strains.</title>
        <authorList>
            <person name="Whitman W.B."/>
            <person name="Woyke T."/>
            <person name="Klenk H.P."/>
            <person name="Zhou Y."/>
            <person name="Lilburn T.G."/>
            <person name="Beck B.J."/>
            <person name="De Vos P."/>
            <person name="Vandamme P."/>
            <person name="Eisen J.A."/>
            <person name="Garrity G."/>
            <person name="Hugenholtz P."/>
            <person name="Kyrpides N.C."/>
        </authorList>
    </citation>
    <scope>NUCLEOTIDE SEQUENCE [LARGE SCALE GENOMIC DNA]</scope>
    <source>
        <strain evidence="3 4">S2T63</strain>
    </source>
</reference>
<comment type="caution">
    <text evidence="3">The sequence shown here is derived from an EMBL/GenBank/DDBJ whole genome shotgun (WGS) entry which is preliminary data.</text>
</comment>
<feature type="region of interest" description="Disordered" evidence="1">
    <location>
        <begin position="104"/>
        <end position="126"/>
    </location>
</feature>
<dbReference type="EMBL" id="RCDB01000001">
    <property type="protein sequence ID" value="RLK52539.1"/>
    <property type="molecule type" value="Genomic_DNA"/>
</dbReference>
<evidence type="ECO:0000259" key="2">
    <source>
        <dbReference type="Pfam" id="PF09359"/>
    </source>
</evidence>
<feature type="compositionally biased region" description="Basic and acidic residues" evidence="1">
    <location>
        <begin position="110"/>
        <end position="126"/>
    </location>
</feature>
<dbReference type="InterPro" id="IPR042267">
    <property type="entry name" value="VTC_sf"/>
</dbReference>
<proteinExistence type="predicted"/>
<gene>
    <name evidence="3" type="ORF">C7474_0487</name>
</gene>
<evidence type="ECO:0000313" key="3">
    <source>
        <dbReference type="EMBL" id="RLK52539.1"/>
    </source>
</evidence>
<evidence type="ECO:0000313" key="4">
    <source>
        <dbReference type="Proteomes" id="UP000273158"/>
    </source>
</evidence>
<organism evidence="3 4">
    <name type="scientific">Microbacterium telephonicum</name>
    <dbReference type="NCBI Taxonomy" id="1714841"/>
    <lineage>
        <taxon>Bacteria</taxon>
        <taxon>Bacillati</taxon>
        <taxon>Actinomycetota</taxon>
        <taxon>Actinomycetes</taxon>
        <taxon>Micrococcales</taxon>
        <taxon>Microbacteriaceae</taxon>
        <taxon>Microbacterium</taxon>
    </lineage>
</organism>